<dbReference type="InterPro" id="IPR046947">
    <property type="entry name" value="LytR-like"/>
</dbReference>
<organism evidence="6 7">
    <name type="scientific">Blautia wexlerae</name>
    <dbReference type="NCBI Taxonomy" id="418240"/>
    <lineage>
        <taxon>Bacteria</taxon>
        <taxon>Bacillati</taxon>
        <taxon>Bacillota</taxon>
        <taxon>Clostridia</taxon>
        <taxon>Lachnospirales</taxon>
        <taxon>Lachnospiraceae</taxon>
        <taxon>Blautia</taxon>
    </lineage>
</organism>
<dbReference type="Gene3D" id="2.40.50.1020">
    <property type="entry name" value="LytTr DNA-binding domain"/>
    <property type="match status" value="1"/>
</dbReference>
<gene>
    <name evidence="6" type="ORF">GT712_09140</name>
</gene>
<feature type="domain" description="HTH LytTR-type" evidence="5">
    <location>
        <begin position="134"/>
        <end position="231"/>
    </location>
</feature>
<evidence type="ECO:0000259" key="4">
    <source>
        <dbReference type="PROSITE" id="PS50110"/>
    </source>
</evidence>
<dbReference type="PROSITE" id="PS50930">
    <property type="entry name" value="HTH_LYTTR"/>
    <property type="match status" value="1"/>
</dbReference>
<dbReference type="InterPro" id="IPR001789">
    <property type="entry name" value="Sig_transdc_resp-reg_receiver"/>
</dbReference>
<dbReference type="PROSITE" id="PS50110">
    <property type="entry name" value="RESPONSE_REGULATORY"/>
    <property type="match status" value="1"/>
</dbReference>
<dbReference type="PANTHER" id="PTHR37299">
    <property type="entry name" value="TRANSCRIPTIONAL REGULATOR-RELATED"/>
    <property type="match status" value="1"/>
</dbReference>
<protein>
    <recommendedName>
        <fullName evidence="1">Stage 0 sporulation protein A homolog</fullName>
    </recommendedName>
</protein>
<keyword evidence="3" id="KW-0597">Phosphoprotein</keyword>
<dbReference type="InterPro" id="IPR007492">
    <property type="entry name" value="LytTR_DNA-bd_dom"/>
</dbReference>
<dbReference type="Gene3D" id="3.40.50.2300">
    <property type="match status" value="1"/>
</dbReference>
<evidence type="ECO:0000259" key="5">
    <source>
        <dbReference type="PROSITE" id="PS50930"/>
    </source>
</evidence>
<dbReference type="AlphaFoldDB" id="A0A6L8XVE7"/>
<feature type="modified residue" description="4-aspartylphosphate" evidence="3">
    <location>
        <position position="58"/>
    </location>
</feature>
<dbReference type="RefSeq" id="WP_119243023.1">
    <property type="nucleotide sequence ID" value="NZ_JAAINE010000029.1"/>
</dbReference>
<dbReference type="InterPro" id="IPR011006">
    <property type="entry name" value="CheY-like_superfamily"/>
</dbReference>
<dbReference type="SMART" id="SM00448">
    <property type="entry name" value="REC"/>
    <property type="match status" value="1"/>
</dbReference>
<dbReference type="PANTHER" id="PTHR37299:SF1">
    <property type="entry name" value="STAGE 0 SPORULATION PROTEIN A HOMOLOG"/>
    <property type="match status" value="1"/>
</dbReference>
<dbReference type="GO" id="GO:0000156">
    <property type="term" value="F:phosphorelay response regulator activity"/>
    <property type="evidence" value="ECO:0007669"/>
    <property type="project" value="InterPro"/>
</dbReference>
<dbReference type="CDD" id="cd00156">
    <property type="entry name" value="REC"/>
    <property type="match status" value="1"/>
</dbReference>
<comment type="caution">
    <text evidence="6">The sequence shown here is derived from an EMBL/GenBank/DDBJ whole genome shotgun (WGS) entry which is preliminary data.</text>
</comment>
<dbReference type="Pfam" id="PF04397">
    <property type="entry name" value="LytTR"/>
    <property type="match status" value="1"/>
</dbReference>
<evidence type="ECO:0000313" key="6">
    <source>
        <dbReference type="EMBL" id="MZS89233.1"/>
    </source>
</evidence>
<evidence type="ECO:0000256" key="3">
    <source>
        <dbReference type="PROSITE-ProRule" id="PRU00169"/>
    </source>
</evidence>
<dbReference type="SMART" id="SM00850">
    <property type="entry name" value="LytTR"/>
    <property type="match status" value="1"/>
</dbReference>
<evidence type="ECO:0000313" key="7">
    <source>
        <dbReference type="Proteomes" id="UP000477156"/>
    </source>
</evidence>
<name>A0A6L8XVE7_9FIRM</name>
<proteinExistence type="predicted"/>
<feature type="domain" description="Response regulatory" evidence="4">
    <location>
        <begin position="3"/>
        <end position="121"/>
    </location>
</feature>
<reference evidence="6 7" key="1">
    <citation type="journal article" date="2019" name="Nat. Med.">
        <title>A library of human gut bacterial isolates paired with longitudinal multiomics data enables mechanistic microbiome research.</title>
        <authorList>
            <person name="Poyet M."/>
            <person name="Groussin M."/>
            <person name="Gibbons S.M."/>
            <person name="Avila-Pacheco J."/>
            <person name="Jiang X."/>
            <person name="Kearney S.M."/>
            <person name="Perrotta A.R."/>
            <person name="Berdy B."/>
            <person name="Zhao S."/>
            <person name="Lieberman T.D."/>
            <person name="Swanson P.K."/>
            <person name="Smith M."/>
            <person name="Roesemann S."/>
            <person name="Alexander J.E."/>
            <person name="Rich S.A."/>
            <person name="Livny J."/>
            <person name="Vlamakis H."/>
            <person name="Clish C."/>
            <person name="Bullock K."/>
            <person name="Deik A."/>
            <person name="Scott J."/>
            <person name="Pierce K.A."/>
            <person name="Xavier R.J."/>
            <person name="Alm E.J."/>
        </authorList>
    </citation>
    <scope>NUCLEOTIDE SEQUENCE [LARGE SCALE GENOMIC DNA]</scope>
    <source>
        <strain evidence="6 7">BIOML-A12</strain>
    </source>
</reference>
<accession>A0A6L8XVE7</accession>
<sequence>MIRIAILDDEKADLEKEEQITRQYFYNRQAESEIATYQSVEWFLLGLTEEQFDIYILDAEMPVKNGIEVAKEIRKLYPEPVIIYVTNHLNYAVEAYEVNTYRYIAKDTMEKGLNAAYETLLPILLAKEERYYIVKKRSELEKIAYSDIFYVKKEGKCAVIVHRNGETSVRDSLSAVEKALGSREFIVADRGYLANIRHVMKMKSRELYMRNGNIITVGRERFKHVRKAILDYWKEI</sequence>
<dbReference type="Proteomes" id="UP000477156">
    <property type="component" value="Unassembled WGS sequence"/>
</dbReference>
<evidence type="ECO:0000256" key="1">
    <source>
        <dbReference type="ARBA" id="ARBA00018672"/>
    </source>
</evidence>
<dbReference type="GO" id="GO:0003677">
    <property type="term" value="F:DNA binding"/>
    <property type="evidence" value="ECO:0007669"/>
    <property type="project" value="InterPro"/>
</dbReference>
<dbReference type="SUPFAM" id="SSF52172">
    <property type="entry name" value="CheY-like"/>
    <property type="match status" value="1"/>
</dbReference>
<dbReference type="Pfam" id="PF00072">
    <property type="entry name" value="Response_reg"/>
    <property type="match status" value="1"/>
</dbReference>
<dbReference type="EMBL" id="WWVF01000015">
    <property type="protein sequence ID" value="MZS89233.1"/>
    <property type="molecule type" value="Genomic_DNA"/>
</dbReference>
<comment type="function">
    <text evidence="2">May play the central regulatory role in sporulation. It may be an element of the effector pathway responsible for the activation of sporulation genes in response to nutritional stress. Spo0A may act in concert with spo0H (a sigma factor) to control the expression of some genes that are critical to the sporulation process.</text>
</comment>
<evidence type="ECO:0000256" key="2">
    <source>
        <dbReference type="ARBA" id="ARBA00024867"/>
    </source>
</evidence>